<dbReference type="STRING" id="6832.A0A553ND50"/>
<comment type="similarity">
    <text evidence="3">Belongs to the protein-tyrosine phosphatase family. Non-receptor class myotubularin subfamily.</text>
</comment>
<feature type="region of interest" description="Disordered" evidence="16">
    <location>
        <begin position="596"/>
        <end position="632"/>
    </location>
</feature>
<keyword evidence="7 15" id="KW-0863">Zinc-finger</keyword>
<evidence type="ECO:0000256" key="12">
    <source>
        <dbReference type="ARBA" id="ARBA00032571"/>
    </source>
</evidence>
<evidence type="ECO:0000256" key="14">
    <source>
        <dbReference type="PIRSR" id="PIRSR630564-2"/>
    </source>
</evidence>
<dbReference type="Proteomes" id="UP000318571">
    <property type="component" value="Chromosome 10"/>
</dbReference>
<evidence type="ECO:0000313" key="20">
    <source>
        <dbReference type="EMBL" id="TRY63372.1"/>
    </source>
</evidence>
<evidence type="ECO:0000256" key="9">
    <source>
        <dbReference type="ARBA" id="ARBA00022833"/>
    </source>
</evidence>
<evidence type="ECO:0000256" key="4">
    <source>
        <dbReference type="ARBA" id="ARBA00012903"/>
    </source>
</evidence>
<dbReference type="InterPro" id="IPR017455">
    <property type="entry name" value="Znf_FYVE-rel"/>
</dbReference>
<dbReference type="PROSITE" id="PS50056">
    <property type="entry name" value="TYR_PHOSPHATASE_2"/>
    <property type="match status" value="1"/>
</dbReference>
<dbReference type="OMA" id="QWQHTDV"/>
<dbReference type="SUPFAM" id="SSF50729">
    <property type="entry name" value="PH domain-like"/>
    <property type="match status" value="1"/>
</dbReference>
<keyword evidence="10" id="KW-0443">Lipid metabolism</keyword>
<evidence type="ECO:0000256" key="1">
    <source>
        <dbReference type="ARBA" id="ARBA00004184"/>
    </source>
</evidence>
<dbReference type="EC" id="3.1.3.95" evidence="4"/>
<dbReference type="GO" id="GO:0012505">
    <property type="term" value="C:endomembrane system"/>
    <property type="evidence" value="ECO:0007669"/>
    <property type="project" value="UniProtKB-SubCell"/>
</dbReference>
<feature type="active site" description="Phosphocysteine intermediate" evidence="13">
    <location>
        <position position="381"/>
    </location>
</feature>
<dbReference type="SMART" id="SM00404">
    <property type="entry name" value="PTPc_motif"/>
    <property type="match status" value="1"/>
</dbReference>
<dbReference type="InterPro" id="IPR013083">
    <property type="entry name" value="Znf_RING/FYVE/PHD"/>
</dbReference>
<dbReference type="Pfam" id="PF01363">
    <property type="entry name" value="FYVE"/>
    <property type="match status" value="1"/>
</dbReference>
<feature type="binding site" evidence="14">
    <location>
        <begin position="381"/>
        <end position="387"/>
    </location>
    <ligand>
        <name>substrate</name>
    </ligand>
</feature>
<evidence type="ECO:0000259" key="18">
    <source>
        <dbReference type="PROSITE" id="PS50178"/>
    </source>
</evidence>
<gene>
    <name evidence="20" type="ORF">TCAL_00425</name>
</gene>
<feature type="domain" description="FYVE-type" evidence="18">
    <location>
        <begin position="739"/>
        <end position="802"/>
    </location>
</feature>
<feature type="region of interest" description="Disordered" evidence="16">
    <location>
        <begin position="678"/>
        <end position="707"/>
    </location>
</feature>
<evidence type="ECO:0000256" key="3">
    <source>
        <dbReference type="ARBA" id="ARBA00007471"/>
    </source>
</evidence>
<evidence type="ECO:0000313" key="21">
    <source>
        <dbReference type="Proteomes" id="UP000318571"/>
    </source>
</evidence>
<dbReference type="Gene3D" id="3.30.40.10">
    <property type="entry name" value="Zinc/RING finger domain, C3HC4 (zinc finger)"/>
    <property type="match status" value="1"/>
</dbReference>
<dbReference type="InterPro" id="IPR010569">
    <property type="entry name" value="Myotubularin-like_Pase_dom"/>
</dbReference>
<keyword evidence="6" id="KW-0479">Metal-binding</keyword>
<keyword evidence="8" id="KW-0378">Hydrolase</keyword>
<dbReference type="GO" id="GO:0005737">
    <property type="term" value="C:cytoplasm"/>
    <property type="evidence" value="ECO:0007669"/>
    <property type="project" value="UniProtKB-SubCell"/>
</dbReference>
<keyword evidence="21" id="KW-1185">Reference proteome</keyword>
<evidence type="ECO:0000256" key="5">
    <source>
        <dbReference type="ARBA" id="ARBA00022490"/>
    </source>
</evidence>
<evidence type="ECO:0000256" key="11">
    <source>
        <dbReference type="ARBA" id="ARBA00023136"/>
    </source>
</evidence>
<dbReference type="SUPFAM" id="SSF57903">
    <property type="entry name" value="FYVE/PHD zinc finger"/>
    <property type="match status" value="1"/>
</dbReference>
<evidence type="ECO:0000256" key="16">
    <source>
        <dbReference type="SAM" id="MobiDB-lite"/>
    </source>
</evidence>
<feature type="binding site" evidence="14">
    <location>
        <begin position="320"/>
        <end position="321"/>
    </location>
    <ligand>
        <name>substrate</name>
    </ligand>
</feature>
<dbReference type="InterPro" id="IPR011993">
    <property type="entry name" value="PH-like_dom_sf"/>
</dbReference>
<dbReference type="InterPro" id="IPR016130">
    <property type="entry name" value="Tyr_Pase_AS"/>
</dbReference>
<evidence type="ECO:0000256" key="2">
    <source>
        <dbReference type="ARBA" id="ARBA00004496"/>
    </source>
</evidence>
<feature type="compositionally biased region" description="Polar residues" evidence="16">
    <location>
        <begin position="696"/>
        <end position="707"/>
    </location>
</feature>
<evidence type="ECO:0000259" key="17">
    <source>
        <dbReference type="PROSITE" id="PS50056"/>
    </source>
</evidence>
<dbReference type="PROSITE" id="PS50178">
    <property type="entry name" value="ZF_FYVE"/>
    <property type="match status" value="1"/>
</dbReference>
<reference evidence="20 21" key="1">
    <citation type="journal article" date="2018" name="Nat. Ecol. Evol.">
        <title>Genomic signatures of mitonuclear coevolution across populations of Tigriopus californicus.</title>
        <authorList>
            <person name="Barreto F.S."/>
            <person name="Watson E.T."/>
            <person name="Lima T.G."/>
            <person name="Willett C.S."/>
            <person name="Edmands S."/>
            <person name="Li W."/>
            <person name="Burton R.S."/>
        </authorList>
    </citation>
    <scope>NUCLEOTIDE SEQUENCE [LARGE SCALE GENOMIC DNA]</scope>
    <source>
        <strain evidence="20 21">San Diego</strain>
    </source>
</reference>
<dbReference type="InterPro" id="IPR048994">
    <property type="entry name" value="PH-GRAM_MTMR6-9"/>
</dbReference>
<evidence type="ECO:0000256" key="7">
    <source>
        <dbReference type="ARBA" id="ARBA00022771"/>
    </source>
</evidence>
<feature type="domain" description="Tyrosine specific protein phosphatases" evidence="17">
    <location>
        <begin position="351"/>
        <end position="394"/>
    </location>
</feature>
<evidence type="ECO:0000256" key="8">
    <source>
        <dbReference type="ARBA" id="ARBA00022801"/>
    </source>
</evidence>
<dbReference type="InterPro" id="IPR029021">
    <property type="entry name" value="Prot-tyrosine_phosphatase-like"/>
</dbReference>
<evidence type="ECO:0000256" key="10">
    <source>
        <dbReference type="ARBA" id="ARBA00023098"/>
    </source>
</evidence>
<feature type="compositionally biased region" description="Pro residues" evidence="16">
    <location>
        <begin position="48"/>
        <end position="57"/>
    </location>
</feature>
<dbReference type="GO" id="GO:0046856">
    <property type="term" value="P:phosphatidylinositol dephosphorylation"/>
    <property type="evidence" value="ECO:0007669"/>
    <property type="project" value="TreeGrafter"/>
</dbReference>
<organism evidence="20 21">
    <name type="scientific">Tigriopus californicus</name>
    <name type="common">Marine copepod</name>
    <dbReference type="NCBI Taxonomy" id="6832"/>
    <lineage>
        <taxon>Eukaryota</taxon>
        <taxon>Metazoa</taxon>
        <taxon>Ecdysozoa</taxon>
        <taxon>Arthropoda</taxon>
        <taxon>Crustacea</taxon>
        <taxon>Multicrustacea</taxon>
        <taxon>Hexanauplia</taxon>
        <taxon>Copepoda</taxon>
        <taxon>Harpacticoida</taxon>
        <taxon>Harpacticidae</taxon>
        <taxon>Tigriopus</taxon>
    </lineage>
</organism>
<feature type="compositionally biased region" description="Low complexity" evidence="16">
    <location>
        <begin position="610"/>
        <end position="628"/>
    </location>
</feature>
<feature type="domain" description="Myotubularin phosphatase" evidence="19">
    <location>
        <begin position="171"/>
        <end position="543"/>
    </location>
</feature>
<dbReference type="GO" id="GO:0004438">
    <property type="term" value="F:phosphatidylinositol-3-phosphate phosphatase activity"/>
    <property type="evidence" value="ECO:0007669"/>
    <property type="project" value="TreeGrafter"/>
</dbReference>
<dbReference type="InterPro" id="IPR000387">
    <property type="entry name" value="Tyr_Pase_dom"/>
</dbReference>
<proteinExistence type="inferred from homology"/>
<dbReference type="PANTHER" id="PTHR10807">
    <property type="entry name" value="MYOTUBULARIN-RELATED"/>
    <property type="match status" value="1"/>
</dbReference>
<dbReference type="AlphaFoldDB" id="A0A553ND50"/>
<dbReference type="InterPro" id="IPR030564">
    <property type="entry name" value="Myotubularin"/>
</dbReference>
<evidence type="ECO:0000256" key="6">
    <source>
        <dbReference type="ARBA" id="ARBA00022723"/>
    </source>
</evidence>
<keyword evidence="5" id="KW-0963">Cytoplasm</keyword>
<dbReference type="SUPFAM" id="SSF52799">
    <property type="entry name" value="(Phosphotyrosine protein) phosphatases II"/>
    <property type="match status" value="1"/>
</dbReference>
<dbReference type="GO" id="GO:0008270">
    <property type="term" value="F:zinc ion binding"/>
    <property type="evidence" value="ECO:0007669"/>
    <property type="project" value="UniProtKB-KW"/>
</dbReference>
<dbReference type="Pfam" id="PF06602">
    <property type="entry name" value="Myotub-related"/>
    <property type="match status" value="1"/>
</dbReference>
<dbReference type="PROSITE" id="PS51339">
    <property type="entry name" value="PPASE_MYOTUBULARIN"/>
    <property type="match status" value="1"/>
</dbReference>
<dbReference type="PANTHER" id="PTHR10807:SF8">
    <property type="entry name" value="PHOSPHATIDYLINOSITOL-3-PHOSPHATE PHOSPHATASE"/>
    <property type="match status" value="1"/>
</dbReference>
<evidence type="ECO:0000256" key="15">
    <source>
        <dbReference type="PROSITE-ProRule" id="PRU00091"/>
    </source>
</evidence>
<protein>
    <recommendedName>
        <fullName evidence="4">phosphatidylinositol-3,5-bisphosphate 3-phosphatase</fullName>
        <ecNumber evidence="4">3.1.3.95</ecNumber>
    </recommendedName>
    <alternativeName>
        <fullName evidence="12">Phosphatidylinositol-3,5-bisphosphate 3-phosphatase</fullName>
    </alternativeName>
</protein>
<dbReference type="PROSITE" id="PS00383">
    <property type="entry name" value="TYR_PHOSPHATASE_1"/>
    <property type="match status" value="1"/>
</dbReference>
<accession>A0A553ND50</accession>
<keyword evidence="11" id="KW-0472">Membrane</keyword>
<dbReference type="InterPro" id="IPR000306">
    <property type="entry name" value="Znf_FYVE"/>
</dbReference>
<dbReference type="InterPro" id="IPR011011">
    <property type="entry name" value="Znf_FYVE_PHD"/>
</dbReference>
<comment type="subcellular location">
    <subcellularLocation>
        <location evidence="2">Cytoplasm</location>
    </subcellularLocation>
    <subcellularLocation>
        <location evidence="1">Endomembrane system</location>
        <topology evidence="1">Peripheral membrane protein</topology>
    </subcellularLocation>
</comment>
<evidence type="ECO:0000256" key="13">
    <source>
        <dbReference type="PIRSR" id="PIRSR630564-1"/>
    </source>
</evidence>
<dbReference type="Pfam" id="PF21098">
    <property type="entry name" value="PH-GRAM_MTMR6-like"/>
    <property type="match status" value="2"/>
</dbReference>
<dbReference type="EMBL" id="VCGU01000458">
    <property type="protein sequence ID" value="TRY63372.1"/>
    <property type="molecule type" value="Genomic_DNA"/>
</dbReference>
<dbReference type="InterPro" id="IPR003595">
    <property type="entry name" value="Tyr_Pase_cat"/>
</dbReference>
<feature type="region of interest" description="Disordered" evidence="16">
    <location>
        <begin position="46"/>
        <end position="65"/>
    </location>
</feature>
<comment type="caution">
    <text evidence="20">The sequence shown here is derived from an EMBL/GenBank/DDBJ whole genome shotgun (WGS) entry which is preliminary data.</text>
</comment>
<keyword evidence="9" id="KW-0862">Zinc</keyword>
<name>A0A553ND50_TIGCA</name>
<evidence type="ECO:0000259" key="19">
    <source>
        <dbReference type="PROSITE" id="PS51339"/>
    </source>
</evidence>
<dbReference type="Gene3D" id="2.30.29.30">
    <property type="entry name" value="Pleckstrin-homology domain (PH domain)/Phosphotyrosine-binding domain (PTB)"/>
    <property type="match status" value="1"/>
</dbReference>
<sequence length="828" mass="92452">MEHILTPKVENVKLVDKFNAKASPLGTLYLTTTHLIFVSNASASAPMAAPPPEPPNPMGEGAGASGGGGATNLGGFVHGGAKKELWILHTLMHTVEKPLLTTSGTQLRILCSHFQRLYIPFYVGSASFIIQRDRDAHDVYLSLMALSKPKEFKDLYCFTYNPTGQVQKSTGWFFHDLDAEYQRMGVPNENWTLCSMNDQHRLCPTYPQKIFIPILASQAIIEGSSRFRSKGRLPVLTYLHKNNAAIVRCAQPLVGISGVRSSYDEKYVECLRKATPRSPFIYVIDTRPAMNAMANRAGGKGYENEKYYENINFSFKGIENIHKMRSSLKAMMTSVANATTMEGFMSELANSSWLKHVKAVLDASVAIKNCILEGKSVIVHCSDGWDRTSQTCALACLMLDGYYRTFQGFQALIEKDWLAFGHKFTDRCGHLDGDPNEVSPNFTQFLDAVWQLTQLSPQLFQFNERYLITIHEHVYSCQYGTFIGNSERERELLGLREKTYSLWGYLTANYDDYTNPLYERSTQMEVMRPTTAPQNIKFWSGLFCRFESGAHTREPIIDLLSVTQNHTTSLEDHGRQLSKTIGQMTSLIANAKATGAMRRMLPTSPSNKPSVTESETSLTSSSSSSTISHPLQMSSNAANADFEHMEKKFTDLKASIMEQCQSRFLSLKLPQSIAGLHSTTPSKVTPPISKEKAIKNDSSQRATSSSPQFIPMSEAEFNSDVVLSKELLEAEIDSVAVDWKSLRSSLTCPCGFRLDDNATTKIHCRRCGCVFCKRCIHRKVPLPGHLSKKPMPLCSTCCKLIDYPTPDSDDEPDEMNALDAFEELNSMT</sequence>
<dbReference type="GO" id="GO:0052629">
    <property type="term" value="F:phosphatidylinositol-3,5-bisphosphate 3-phosphatase activity"/>
    <property type="evidence" value="ECO:0007669"/>
    <property type="project" value="UniProtKB-EC"/>
</dbReference>